<dbReference type="AlphaFoldDB" id="A0A917X288"/>
<evidence type="ECO:0000313" key="1">
    <source>
        <dbReference type="EMBL" id="GGM55383.1"/>
    </source>
</evidence>
<reference evidence="1" key="1">
    <citation type="journal article" date="2014" name="Int. J. Syst. Evol. Microbiol.">
        <title>Complete genome sequence of Corynebacterium casei LMG S-19264T (=DSM 44701T), isolated from a smear-ripened cheese.</title>
        <authorList>
            <consortium name="US DOE Joint Genome Institute (JGI-PGF)"/>
            <person name="Walter F."/>
            <person name="Albersmeier A."/>
            <person name="Kalinowski J."/>
            <person name="Ruckert C."/>
        </authorList>
    </citation>
    <scope>NUCLEOTIDE SEQUENCE</scope>
    <source>
        <strain evidence="1">JCM 19831</strain>
    </source>
</reference>
<proteinExistence type="predicted"/>
<name>A0A917X288_9ACTN</name>
<comment type="caution">
    <text evidence="1">The sequence shown here is derived from an EMBL/GenBank/DDBJ whole genome shotgun (WGS) entry which is preliminary data.</text>
</comment>
<reference evidence="1" key="2">
    <citation type="submission" date="2020-09" db="EMBL/GenBank/DDBJ databases">
        <authorList>
            <person name="Sun Q."/>
            <person name="Ohkuma M."/>
        </authorList>
    </citation>
    <scope>NUCLEOTIDE SEQUENCE</scope>
    <source>
        <strain evidence="1">JCM 19831</strain>
    </source>
</reference>
<organism evidence="1 2">
    <name type="scientific">Dactylosporangium sucinum</name>
    <dbReference type="NCBI Taxonomy" id="1424081"/>
    <lineage>
        <taxon>Bacteria</taxon>
        <taxon>Bacillati</taxon>
        <taxon>Actinomycetota</taxon>
        <taxon>Actinomycetes</taxon>
        <taxon>Micromonosporales</taxon>
        <taxon>Micromonosporaceae</taxon>
        <taxon>Dactylosporangium</taxon>
    </lineage>
</organism>
<keyword evidence="2" id="KW-1185">Reference proteome</keyword>
<accession>A0A917X288</accession>
<sequence length="132" mass="13496">MISLRTEMLVIGLLLAAGLSGAALGRGAAPAGPPAAVDLAGRVGCTGAHAGNPTGGERELVMCRIGDRDVTVVTFGDNTGRDDWLGDARAEVVTLGLFGAPEALVYGDRWAVRTADLAAADRFAAALHGWRV</sequence>
<dbReference type="EMBL" id="BMPI01000037">
    <property type="protein sequence ID" value="GGM55383.1"/>
    <property type="molecule type" value="Genomic_DNA"/>
</dbReference>
<gene>
    <name evidence="1" type="ORF">GCM10007977_066370</name>
</gene>
<dbReference type="Proteomes" id="UP000642070">
    <property type="component" value="Unassembled WGS sequence"/>
</dbReference>
<evidence type="ECO:0000313" key="2">
    <source>
        <dbReference type="Proteomes" id="UP000642070"/>
    </source>
</evidence>
<protein>
    <submittedName>
        <fullName evidence="1">Uncharacterized protein</fullName>
    </submittedName>
</protein>
<dbReference type="RefSeq" id="WP_380018387.1">
    <property type="nucleotide sequence ID" value="NZ_JBHMED010000038.1"/>
</dbReference>